<protein>
    <submittedName>
        <fullName evidence="5">Chemokine (C-X-C motif) ligand 18a, duplicate 1</fullName>
    </submittedName>
</protein>
<dbReference type="GO" id="GO:0005615">
    <property type="term" value="C:extracellular space"/>
    <property type="evidence" value="ECO:0007669"/>
    <property type="project" value="UniProtKB-KW"/>
</dbReference>
<feature type="region of interest" description="Disordered" evidence="2">
    <location>
        <begin position="94"/>
        <end position="115"/>
    </location>
</feature>
<keyword evidence="1" id="KW-0202">Cytokine</keyword>
<reference evidence="5" key="2">
    <citation type="submission" date="2025-08" db="UniProtKB">
        <authorList>
            <consortium name="Ensembl"/>
        </authorList>
    </citation>
    <scope>IDENTIFICATION</scope>
</reference>
<dbReference type="OrthoDB" id="9948647at2759"/>
<keyword evidence="3" id="KW-0732">Signal</keyword>
<feature type="signal peptide" evidence="3">
    <location>
        <begin position="1"/>
        <end position="24"/>
    </location>
</feature>
<dbReference type="GeneTree" id="ENSGT00940000180783"/>
<dbReference type="Gene3D" id="2.40.50.40">
    <property type="match status" value="1"/>
</dbReference>
<evidence type="ECO:0000256" key="1">
    <source>
        <dbReference type="ARBA" id="ARBA00022514"/>
    </source>
</evidence>
<dbReference type="GO" id="GO:0008009">
    <property type="term" value="F:chemokine activity"/>
    <property type="evidence" value="ECO:0007669"/>
    <property type="project" value="InterPro"/>
</dbReference>
<feature type="chain" id="PRO_5034952214" evidence="3">
    <location>
        <begin position="25"/>
        <end position="115"/>
    </location>
</feature>
<dbReference type="AlphaFoldDB" id="A0A8C9TVV1"/>
<proteinExistence type="predicted"/>
<name>A0A8C9TVV1_SCLFO</name>
<gene>
    <name evidence="5" type="primary">cxcl18a.1</name>
</gene>
<dbReference type="InterPro" id="IPR001811">
    <property type="entry name" value="Chemokine_IL8-like_dom"/>
</dbReference>
<dbReference type="GO" id="GO:0006955">
    <property type="term" value="P:immune response"/>
    <property type="evidence" value="ECO:0007669"/>
    <property type="project" value="InterPro"/>
</dbReference>
<keyword evidence="6" id="KW-1185">Reference proteome</keyword>
<reference evidence="5" key="3">
    <citation type="submission" date="2025-09" db="UniProtKB">
        <authorList>
            <consortium name="Ensembl"/>
        </authorList>
    </citation>
    <scope>IDENTIFICATION</scope>
</reference>
<sequence length="115" mass="13014">MDYRSPAAVLIMLVLLCGGDLNTAMSIRERCECLETVDKLTWRQITDFQVTPRSELCNSVQITNQKVCLNPESRQGKKIQNCWNRDAALHFHRSETPKNITSPAHETLQKTPAAS</sequence>
<dbReference type="Proteomes" id="UP000694397">
    <property type="component" value="Chromosome 8"/>
</dbReference>
<dbReference type="InterPro" id="IPR036048">
    <property type="entry name" value="Interleukin_8-like_sf"/>
</dbReference>
<accession>A0A8C9TVV1</accession>
<evidence type="ECO:0000256" key="3">
    <source>
        <dbReference type="SAM" id="SignalP"/>
    </source>
</evidence>
<evidence type="ECO:0000313" key="5">
    <source>
        <dbReference type="Ensembl" id="ENSSFOP00015057556.1"/>
    </source>
</evidence>
<reference evidence="5 6" key="1">
    <citation type="submission" date="2019-04" db="EMBL/GenBank/DDBJ databases">
        <authorList>
            <consortium name="Wellcome Sanger Institute Data Sharing"/>
        </authorList>
    </citation>
    <scope>NUCLEOTIDE SEQUENCE [LARGE SCALE GENOMIC DNA]</scope>
</reference>
<feature type="domain" description="Chemokine interleukin-8-like" evidence="4">
    <location>
        <begin position="29"/>
        <end position="81"/>
    </location>
</feature>
<organism evidence="5 6">
    <name type="scientific">Scleropages formosus</name>
    <name type="common">Asian bonytongue</name>
    <name type="synonym">Osteoglossum formosum</name>
    <dbReference type="NCBI Taxonomy" id="113540"/>
    <lineage>
        <taxon>Eukaryota</taxon>
        <taxon>Metazoa</taxon>
        <taxon>Chordata</taxon>
        <taxon>Craniata</taxon>
        <taxon>Vertebrata</taxon>
        <taxon>Euteleostomi</taxon>
        <taxon>Actinopterygii</taxon>
        <taxon>Neopterygii</taxon>
        <taxon>Teleostei</taxon>
        <taxon>Osteoglossocephala</taxon>
        <taxon>Osteoglossomorpha</taxon>
        <taxon>Osteoglossiformes</taxon>
        <taxon>Osteoglossidae</taxon>
        <taxon>Scleropages</taxon>
    </lineage>
</organism>
<evidence type="ECO:0000313" key="6">
    <source>
        <dbReference type="Proteomes" id="UP000694397"/>
    </source>
</evidence>
<dbReference type="Ensembl" id="ENSSFOT00015047218.1">
    <property type="protein sequence ID" value="ENSSFOP00015057556.1"/>
    <property type="gene ID" value="ENSSFOG00015029035.1"/>
</dbReference>
<dbReference type="Pfam" id="PF00048">
    <property type="entry name" value="IL8"/>
    <property type="match status" value="1"/>
</dbReference>
<feature type="compositionally biased region" description="Polar residues" evidence="2">
    <location>
        <begin position="97"/>
        <end position="115"/>
    </location>
</feature>
<evidence type="ECO:0000259" key="4">
    <source>
        <dbReference type="Pfam" id="PF00048"/>
    </source>
</evidence>
<dbReference type="SUPFAM" id="SSF54117">
    <property type="entry name" value="Interleukin 8-like chemokines"/>
    <property type="match status" value="1"/>
</dbReference>
<evidence type="ECO:0000256" key="2">
    <source>
        <dbReference type="SAM" id="MobiDB-lite"/>
    </source>
</evidence>